<organism evidence="2 3">
    <name type="scientific">Portunus trituberculatus</name>
    <name type="common">Swimming crab</name>
    <name type="synonym">Neptunus trituberculatus</name>
    <dbReference type="NCBI Taxonomy" id="210409"/>
    <lineage>
        <taxon>Eukaryota</taxon>
        <taxon>Metazoa</taxon>
        <taxon>Ecdysozoa</taxon>
        <taxon>Arthropoda</taxon>
        <taxon>Crustacea</taxon>
        <taxon>Multicrustacea</taxon>
        <taxon>Malacostraca</taxon>
        <taxon>Eumalacostraca</taxon>
        <taxon>Eucarida</taxon>
        <taxon>Decapoda</taxon>
        <taxon>Pleocyemata</taxon>
        <taxon>Brachyura</taxon>
        <taxon>Eubrachyura</taxon>
        <taxon>Portunoidea</taxon>
        <taxon>Portunidae</taxon>
        <taxon>Portuninae</taxon>
        <taxon>Portunus</taxon>
    </lineage>
</organism>
<protein>
    <submittedName>
        <fullName evidence="2">Uncharacterized protein</fullName>
    </submittedName>
</protein>
<name>A0A5B7GI37_PORTR</name>
<keyword evidence="3" id="KW-1185">Reference proteome</keyword>
<dbReference type="AlphaFoldDB" id="A0A5B7GI37"/>
<proteinExistence type="predicted"/>
<dbReference type="EMBL" id="VSRR010017017">
    <property type="protein sequence ID" value="MPC59950.1"/>
    <property type="molecule type" value="Genomic_DNA"/>
</dbReference>
<comment type="caution">
    <text evidence="2">The sequence shown here is derived from an EMBL/GenBank/DDBJ whole genome shotgun (WGS) entry which is preliminary data.</text>
</comment>
<feature type="region of interest" description="Disordered" evidence="1">
    <location>
        <begin position="1"/>
        <end position="35"/>
    </location>
</feature>
<reference evidence="2 3" key="1">
    <citation type="submission" date="2019-05" db="EMBL/GenBank/DDBJ databases">
        <title>Another draft genome of Portunus trituberculatus and its Hox gene families provides insights of decapod evolution.</title>
        <authorList>
            <person name="Jeong J.-H."/>
            <person name="Song I."/>
            <person name="Kim S."/>
            <person name="Choi T."/>
            <person name="Kim D."/>
            <person name="Ryu S."/>
            <person name="Kim W."/>
        </authorList>
    </citation>
    <scope>NUCLEOTIDE SEQUENCE [LARGE SCALE GENOMIC DNA]</scope>
    <source>
        <tissue evidence="2">Muscle</tissue>
    </source>
</reference>
<evidence type="ECO:0000313" key="2">
    <source>
        <dbReference type="EMBL" id="MPC59950.1"/>
    </source>
</evidence>
<sequence length="75" mass="7912">MKASRCEEVGWDQQAGVGTNDINTGQPTDTSTPPGLCSSWQQLGVAFLRGALILSGTVTVLNAAKPFPMLVSVEY</sequence>
<accession>A0A5B7GI37</accession>
<dbReference type="Proteomes" id="UP000324222">
    <property type="component" value="Unassembled WGS sequence"/>
</dbReference>
<evidence type="ECO:0000256" key="1">
    <source>
        <dbReference type="SAM" id="MobiDB-lite"/>
    </source>
</evidence>
<feature type="compositionally biased region" description="Polar residues" evidence="1">
    <location>
        <begin position="16"/>
        <end position="35"/>
    </location>
</feature>
<evidence type="ECO:0000313" key="3">
    <source>
        <dbReference type="Proteomes" id="UP000324222"/>
    </source>
</evidence>
<gene>
    <name evidence="2" type="ORF">E2C01_053982</name>
</gene>